<name>A0A6L9Y1F4_9MICO</name>
<dbReference type="EMBL" id="JAAGWY010000003">
    <property type="protein sequence ID" value="NEN07078.1"/>
    <property type="molecule type" value="Genomic_DNA"/>
</dbReference>
<dbReference type="Pfam" id="PF12840">
    <property type="entry name" value="HTH_20"/>
    <property type="match status" value="1"/>
</dbReference>
<dbReference type="InterPro" id="IPR011991">
    <property type="entry name" value="ArsR-like_HTH"/>
</dbReference>
<feature type="domain" description="HTH arsR-type" evidence="1">
    <location>
        <begin position="22"/>
        <end position="102"/>
    </location>
</feature>
<sequence>MSFTSPEDSGRPEVRREVTDVRALRALAHPLRLALLNHLMSFGAQTASQCAEVVGSTASNCSYHLRSLARFGLVESVEPVDGREHPWRSTATGLQFGASAAQGGDAATALGIDSAERLLVDRQIDDEANLAHRAVAQRDEIPAAWRDATMLSGYSLRLTPDELKALGEKLDALIRPYIGLTRADAPADSDVVALTLNAFLHPDALRTAAAHLTNPTPKDGER</sequence>
<dbReference type="InterPro" id="IPR036388">
    <property type="entry name" value="WH-like_DNA-bd_sf"/>
</dbReference>
<proteinExistence type="predicted"/>
<reference evidence="2 3" key="1">
    <citation type="journal article" date="2014" name="J. Microbiol.">
        <title>Diaminobutyricibacter tongyongensis gen. nov., sp. nov. and Homoserinibacter gongjuensis gen. nov., sp. nov. belong to the family Microbacteriaceae.</title>
        <authorList>
            <person name="Kim S.J."/>
            <person name="Ahn J.H."/>
            <person name="Weon H.Y."/>
            <person name="Hamada M."/>
            <person name="Suzuki K."/>
            <person name="Kwon S.W."/>
        </authorList>
    </citation>
    <scope>NUCLEOTIDE SEQUENCE [LARGE SCALE GENOMIC DNA]</scope>
    <source>
        <strain evidence="2 3">NBRC 108724</strain>
    </source>
</reference>
<evidence type="ECO:0000313" key="2">
    <source>
        <dbReference type="EMBL" id="NEN07078.1"/>
    </source>
</evidence>
<dbReference type="Gene3D" id="1.10.10.10">
    <property type="entry name" value="Winged helix-like DNA-binding domain superfamily/Winged helix DNA-binding domain"/>
    <property type="match status" value="1"/>
</dbReference>
<dbReference type="Proteomes" id="UP000474967">
    <property type="component" value="Unassembled WGS sequence"/>
</dbReference>
<gene>
    <name evidence="2" type="ORF">G3T36_14535</name>
</gene>
<dbReference type="GO" id="GO:0003700">
    <property type="term" value="F:DNA-binding transcription factor activity"/>
    <property type="evidence" value="ECO:0007669"/>
    <property type="project" value="InterPro"/>
</dbReference>
<dbReference type="SMART" id="SM00418">
    <property type="entry name" value="HTH_ARSR"/>
    <property type="match status" value="1"/>
</dbReference>
<keyword evidence="3" id="KW-1185">Reference proteome</keyword>
<dbReference type="InterPro" id="IPR036390">
    <property type="entry name" value="WH_DNA-bd_sf"/>
</dbReference>
<organism evidence="2 3">
    <name type="scientific">Leifsonia tongyongensis</name>
    <dbReference type="NCBI Taxonomy" id="1268043"/>
    <lineage>
        <taxon>Bacteria</taxon>
        <taxon>Bacillati</taxon>
        <taxon>Actinomycetota</taxon>
        <taxon>Actinomycetes</taxon>
        <taxon>Micrococcales</taxon>
        <taxon>Microbacteriaceae</taxon>
        <taxon>Leifsonia</taxon>
    </lineage>
</organism>
<dbReference type="SUPFAM" id="SSF46785">
    <property type="entry name" value="Winged helix' DNA-binding domain"/>
    <property type="match status" value="1"/>
</dbReference>
<dbReference type="InterPro" id="IPR001845">
    <property type="entry name" value="HTH_ArsR_DNA-bd_dom"/>
</dbReference>
<evidence type="ECO:0000259" key="1">
    <source>
        <dbReference type="SMART" id="SM00418"/>
    </source>
</evidence>
<dbReference type="CDD" id="cd00090">
    <property type="entry name" value="HTH_ARSR"/>
    <property type="match status" value="1"/>
</dbReference>
<evidence type="ECO:0000313" key="3">
    <source>
        <dbReference type="Proteomes" id="UP000474967"/>
    </source>
</evidence>
<comment type="caution">
    <text evidence="2">The sequence shown here is derived from an EMBL/GenBank/DDBJ whole genome shotgun (WGS) entry which is preliminary data.</text>
</comment>
<accession>A0A6L9Y1F4</accession>
<dbReference type="AlphaFoldDB" id="A0A6L9Y1F4"/>
<protein>
    <submittedName>
        <fullName evidence="2">Helix-turn-helix transcriptional regulator</fullName>
    </submittedName>
</protein>
<dbReference type="RefSeq" id="WP_163290533.1">
    <property type="nucleotide sequence ID" value="NZ_JAAGWY010000003.1"/>
</dbReference>